<dbReference type="PANTHER" id="PTHR36932:SF1">
    <property type="entry name" value="CAPSULAR POLYSACCHARIDE BIOSYNTHESIS PROTEIN"/>
    <property type="match status" value="1"/>
</dbReference>
<dbReference type="SUPFAM" id="SSF56801">
    <property type="entry name" value="Acetyl-CoA synthetase-like"/>
    <property type="match status" value="1"/>
</dbReference>
<gene>
    <name evidence="1" type="ORF">ACFSTE_17520</name>
</gene>
<name>A0ABW5NCB2_9FLAO</name>
<keyword evidence="2" id="KW-1185">Reference proteome</keyword>
<reference evidence="2" key="1">
    <citation type="journal article" date="2019" name="Int. J. Syst. Evol. Microbiol.">
        <title>The Global Catalogue of Microorganisms (GCM) 10K type strain sequencing project: providing services to taxonomists for standard genome sequencing and annotation.</title>
        <authorList>
            <consortium name="The Broad Institute Genomics Platform"/>
            <consortium name="The Broad Institute Genome Sequencing Center for Infectious Disease"/>
            <person name="Wu L."/>
            <person name="Ma J."/>
        </authorList>
    </citation>
    <scope>NUCLEOTIDE SEQUENCE [LARGE SCALE GENOMIC DNA]</scope>
    <source>
        <strain evidence="2">KCTC 42423</strain>
    </source>
</reference>
<protein>
    <submittedName>
        <fullName evidence="1">CoF synthetase</fullName>
    </submittedName>
</protein>
<organism evidence="1 2">
    <name type="scientific">Aquimarina hainanensis</name>
    <dbReference type="NCBI Taxonomy" id="1578017"/>
    <lineage>
        <taxon>Bacteria</taxon>
        <taxon>Pseudomonadati</taxon>
        <taxon>Bacteroidota</taxon>
        <taxon>Flavobacteriia</taxon>
        <taxon>Flavobacteriales</taxon>
        <taxon>Flavobacteriaceae</taxon>
        <taxon>Aquimarina</taxon>
    </lineage>
</organism>
<dbReference type="Gene3D" id="3.40.50.12780">
    <property type="entry name" value="N-terminal domain of ligase-like"/>
    <property type="match status" value="1"/>
</dbReference>
<dbReference type="InterPro" id="IPR042099">
    <property type="entry name" value="ANL_N_sf"/>
</dbReference>
<proteinExistence type="predicted"/>
<comment type="caution">
    <text evidence="1">The sequence shown here is derived from an EMBL/GenBank/DDBJ whole genome shotgun (WGS) entry which is preliminary data.</text>
</comment>
<evidence type="ECO:0000313" key="2">
    <source>
        <dbReference type="Proteomes" id="UP001597459"/>
    </source>
</evidence>
<evidence type="ECO:0000313" key="1">
    <source>
        <dbReference type="EMBL" id="MFD2592639.1"/>
    </source>
</evidence>
<dbReference type="InterPro" id="IPR053158">
    <property type="entry name" value="CapK_Type1_Caps_Biosynth"/>
</dbReference>
<sequence length="419" mass="48578">MDKVKKGKVKNHYQDIKYIIENPLHPKVMAKKDDSLINILDHAVHSTDFYKKYREYSSIHDFPIIDKNIIRDQFNSFQAASYIGEPKQEVFTSGSTGTPFRLFHDMSKRDRNTADNIYFSERGGYTLGNELTYFRLWKTYGKKSFLTNKIKNIIPVDVFSLKENHVIEDILDKLRKNKSTMSWLGYVSAIEKICRYMDEKNSSPLPGKLVSVITISEKLNDYTRDAMKKYFGINPISRYSNTENGIIAQEIHTEEDGFIINTASYYVEILDIETNTPVENGAIGKIVVTDLYNYCMPVIRYDTGDIGAKHMIDGKEILCRIEGRKMDVLTDTKGEAIYSNIMYVANHYQELKQCQLIQKDHGVYLFKINIEGVFQREVEFIKKYRDFLGADATISVEYVDEIPLLDSGKRRFMVNEMKN</sequence>
<dbReference type="EMBL" id="JBHULX010000039">
    <property type="protein sequence ID" value="MFD2592639.1"/>
    <property type="molecule type" value="Genomic_DNA"/>
</dbReference>
<accession>A0ABW5NCB2</accession>
<dbReference type="Proteomes" id="UP001597459">
    <property type="component" value="Unassembled WGS sequence"/>
</dbReference>
<dbReference type="RefSeq" id="WP_378298309.1">
    <property type="nucleotide sequence ID" value="NZ_JBHULX010000039.1"/>
</dbReference>
<dbReference type="PANTHER" id="PTHR36932">
    <property type="entry name" value="CAPSULAR POLYSACCHARIDE BIOSYNTHESIS PROTEIN"/>
    <property type="match status" value="1"/>
</dbReference>